<proteinExistence type="predicted"/>
<feature type="compositionally biased region" description="Low complexity" evidence="1">
    <location>
        <begin position="91"/>
        <end position="122"/>
    </location>
</feature>
<evidence type="ECO:0008006" key="4">
    <source>
        <dbReference type="Google" id="ProtNLM"/>
    </source>
</evidence>
<dbReference type="Proteomes" id="UP000325577">
    <property type="component" value="Linkage Group LG20"/>
</dbReference>
<dbReference type="PANTHER" id="PTHR35098:SF1">
    <property type="entry name" value="NODULIN-RELATED PROTEIN 2"/>
    <property type="match status" value="1"/>
</dbReference>
<dbReference type="AlphaFoldDB" id="A0A5J5AEF9"/>
<keyword evidence="3" id="KW-1185">Reference proteome</keyword>
<reference evidence="2 3" key="1">
    <citation type="submission" date="2019-09" db="EMBL/GenBank/DDBJ databases">
        <title>A chromosome-level genome assembly of the Chinese tupelo Nyssa sinensis.</title>
        <authorList>
            <person name="Yang X."/>
            <person name="Kang M."/>
            <person name="Yang Y."/>
            <person name="Xiong H."/>
            <person name="Wang M."/>
            <person name="Zhang Z."/>
            <person name="Wang Z."/>
            <person name="Wu H."/>
            <person name="Ma T."/>
            <person name="Liu J."/>
            <person name="Xi Z."/>
        </authorList>
    </citation>
    <scope>NUCLEOTIDE SEQUENCE [LARGE SCALE GENOMIC DNA]</scope>
    <source>
        <strain evidence="2">J267</strain>
        <tissue evidence="2">Leaf</tissue>
    </source>
</reference>
<evidence type="ECO:0000313" key="2">
    <source>
        <dbReference type="EMBL" id="KAA8529373.1"/>
    </source>
</evidence>
<dbReference type="GO" id="GO:0010115">
    <property type="term" value="P:regulation of abscisic acid biosynthetic process"/>
    <property type="evidence" value="ECO:0007669"/>
    <property type="project" value="InterPro"/>
</dbReference>
<dbReference type="InterPro" id="IPR040294">
    <property type="entry name" value="Nodulin-rel_1/2"/>
</dbReference>
<protein>
    <recommendedName>
        <fullName evidence="4">Nodulin-related protein 1</fullName>
    </recommendedName>
</protein>
<name>A0A5J5AEF9_9ASTE</name>
<gene>
    <name evidence="2" type="ORF">F0562_033828</name>
</gene>
<dbReference type="EMBL" id="CM018044">
    <property type="protein sequence ID" value="KAA8529373.1"/>
    <property type="molecule type" value="Genomic_DNA"/>
</dbReference>
<evidence type="ECO:0000256" key="1">
    <source>
        <dbReference type="SAM" id="MobiDB-lite"/>
    </source>
</evidence>
<feature type="region of interest" description="Disordered" evidence="1">
    <location>
        <begin position="1"/>
        <end position="26"/>
    </location>
</feature>
<organism evidence="2 3">
    <name type="scientific">Nyssa sinensis</name>
    <dbReference type="NCBI Taxonomy" id="561372"/>
    <lineage>
        <taxon>Eukaryota</taxon>
        <taxon>Viridiplantae</taxon>
        <taxon>Streptophyta</taxon>
        <taxon>Embryophyta</taxon>
        <taxon>Tracheophyta</taxon>
        <taxon>Spermatophyta</taxon>
        <taxon>Magnoliopsida</taxon>
        <taxon>eudicotyledons</taxon>
        <taxon>Gunneridae</taxon>
        <taxon>Pentapetalae</taxon>
        <taxon>asterids</taxon>
        <taxon>Cornales</taxon>
        <taxon>Nyssaceae</taxon>
        <taxon>Nyssa</taxon>
    </lineage>
</organism>
<feature type="compositionally biased region" description="Polar residues" evidence="1">
    <location>
        <begin position="1"/>
        <end position="12"/>
    </location>
</feature>
<evidence type="ECO:0000313" key="3">
    <source>
        <dbReference type="Proteomes" id="UP000325577"/>
    </source>
</evidence>
<dbReference type="PANTHER" id="PTHR35098">
    <property type="entry name" value="EXPRESSED PROTEIN"/>
    <property type="match status" value="1"/>
</dbReference>
<dbReference type="OrthoDB" id="695806at2759"/>
<feature type="region of interest" description="Disordered" evidence="1">
    <location>
        <begin position="89"/>
        <end position="134"/>
    </location>
</feature>
<accession>A0A5J5AEF9</accession>
<sequence length="188" mass="19694">MDSILHNKTNATHPEKHQHQQSTSDLFSSAKLLAEAATATLHHESDKVDKGRVSGAAADLLDAASHYGKLEETSYGQYIEKAENYLRHSSHSTTTTTTTTTHGHHAAAPAPAPATTHSSSHSGGDGNSEGGYGDYFKMAQVDSAQGKDKGHGNSVAVVVGESMSQKIEKDSVVANRGGDHATCSVGQT</sequence>
<feature type="compositionally biased region" description="Gly residues" evidence="1">
    <location>
        <begin position="123"/>
        <end position="133"/>
    </location>
</feature>
<dbReference type="GO" id="GO:0009408">
    <property type="term" value="P:response to heat"/>
    <property type="evidence" value="ECO:0007669"/>
    <property type="project" value="InterPro"/>
</dbReference>